<feature type="transmembrane region" description="Helical" evidence="7">
    <location>
        <begin position="179"/>
        <end position="201"/>
    </location>
</feature>
<evidence type="ECO:0000256" key="6">
    <source>
        <dbReference type="ARBA" id="ARBA00023136"/>
    </source>
</evidence>
<evidence type="ECO:0000256" key="4">
    <source>
        <dbReference type="ARBA" id="ARBA00022692"/>
    </source>
</evidence>
<feature type="domain" description="ABC transmembrane type-1" evidence="8">
    <location>
        <begin position="69"/>
        <end position="259"/>
    </location>
</feature>
<feature type="transmembrane region" description="Helical" evidence="7">
    <location>
        <begin position="68"/>
        <end position="92"/>
    </location>
</feature>
<keyword evidence="6 7" id="KW-0472">Membrane</keyword>
<keyword evidence="5 7" id="KW-1133">Transmembrane helix</keyword>
<evidence type="ECO:0000313" key="9">
    <source>
        <dbReference type="EMBL" id="PMD70327.1"/>
    </source>
</evidence>
<keyword evidence="3" id="KW-1003">Cell membrane</keyword>
<comment type="similarity">
    <text evidence="7">Belongs to the binding-protein-dependent transport system permease family.</text>
</comment>
<dbReference type="PANTHER" id="PTHR43744:SF12">
    <property type="entry name" value="ABC TRANSPORTER PERMEASE PROTEIN MG189-RELATED"/>
    <property type="match status" value="1"/>
</dbReference>
<feature type="transmembrane region" description="Helical" evidence="7">
    <location>
        <begin position="238"/>
        <end position="259"/>
    </location>
</feature>
<evidence type="ECO:0000313" key="10">
    <source>
        <dbReference type="Proteomes" id="UP000235649"/>
    </source>
</evidence>
<name>A0A2N7AU58_9LACO</name>
<dbReference type="PANTHER" id="PTHR43744">
    <property type="entry name" value="ABC TRANSPORTER PERMEASE PROTEIN MG189-RELATED-RELATED"/>
    <property type="match status" value="1"/>
</dbReference>
<organism evidence="9 10">
    <name type="scientific">Companilactobacillus nuruki</name>
    <dbReference type="NCBI Taxonomy" id="1993540"/>
    <lineage>
        <taxon>Bacteria</taxon>
        <taxon>Bacillati</taxon>
        <taxon>Bacillota</taxon>
        <taxon>Bacilli</taxon>
        <taxon>Lactobacillales</taxon>
        <taxon>Lactobacillaceae</taxon>
        <taxon>Companilactobacillus</taxon>
    </lineage>
</organism>
<gene>
    <name evidence="9" type="ORF">CBP76_06765</name>
</gene>
<dbReference type="GO" id="GO:0005886">
    <property type="term" value="C:plasma membrane"/>
    <property type="evidence" value="ECO:0007669"/>
    <property type="project" value="UniProtKB-SubCell"/>
</dbReference>
<keyword evidence="10" id="KW-1185">Reference proteome</keyword>
<dbReference type="AlphaFoldDB" id="A0A2N7AU58"/>
<evidence type="ECO:0000256" key="3">
    <source>
        <dbReference type="ARBA" id="ARBA00022475"/>
    </source>
</evidence>
<dbReference type="InterPro" id="IPR035906">
    <property type="entry name" value="MetI-like_sf"/>
</dbReference>
<dbReference type="RefSeq" id="WP_102196173.1">
    <property type="nucleotide sequence ID" value="NZ_NIPR01000021.1"/>
</dbReference>
<protein>
    <submittedName>
        <fullName evidence="9">ABC transporter permease</fullName>
    </submittedName>
</protein>
<keyword evidence="2 7" id="KW-0813">Transport</keyword>
<reference evidence="9 10" key="1">
    <citation type="submission" date="2017-05" db="EMBL/GenBank/DDBJ databases">
        <title>Lactobacillus nurukis nov., sp. nov., isolated from nuruk.</title>
        <authorList>
            <person name="Kim S.-J."/>
        </authorList>
    </citation>
    <scope>NUCLEOTIDE SEQUENCE [LARGE SCALE GENOMIC DNA]</scope>
    <source>
        <strain evidence="9 10">SYF10-1a</strain>
    </source>
</reference>
<comment type="caution">
    <text evidence="9">The sequence shown here is derived from an EMBL/GenBank/DDBJ whole genome shotgun (WGS) entry which is preliminary data.</text>
</comment>
<evidence type="ECO:0000256" key="5">
    <source>
        <dbReference type="ARBA" id="ARBA00022989"/>
    </source>
</evidence>
<evidence type="ECO:0000256" key="1">
    <source>
        <dbReference type="ARBA" id="ARBA00004651"/>
    </source>
</evidence>
<feature type="transmembrane region" description="Helical" evidence="7">
    <location>
        <begin position="12"/>
        <end position="33"/>
    </location>
</feature>
<dbReference type="Pfam" id="PF00528">
    <property type="entry name" value="BPD_transp_1"/>
    <property type="match status" value="1"/>
</dbReference>
<sequence>MFDKGKINYWHLLLILVVLIAILPILFMVSNSFKTLRDSYNTMLSLIPLRPTLNNYLMLNRQVNLLTLTWNTFLMAAIVTIGKLLTGLLTAYAFRSYRFKGKMFVYLIFVSTIFVPFTIIMIPNYLVIAKLNLLNNVLGVALPQLCDATGIMIFLKTMEKIPNTLIDAAKVDNIPNRKIFFNIVIPILKPSIVSVGAIFFINSWNEYVWPTLILKDKASFTLPLALQNYISSEGGTNFPLAMALSTIMVILPLIIYLIFQKYILNSISTSGLK</sequence>
<proteinExistence type="inferred from homology"/>
<dbReference type="OrthoDB" id="9771544at2"/>
<dbReference type="GO" id="GO:0055085">
    <property type="term" value="P:transmembrane transport"/>
    <property type="evidence" value="ECO:0007669"/>
    <property type="project" value="InterPro"/>
</dbReference>
<keyword evidence="4 7" id="KW-0812">Transmembrane</keyword>
<evidence type="ECO:0000256" key="7">
    <source>
        <dbReference type="RuleBase" id="RU363032"/>
    </source>
</evidence>
<dbReference type="CDD" id="cd06261">
    <property type="entry name" value="TM_PBP2"/>
    <property type="match status" value="1"/>
</dbReference>
<accession>A0A2N7AU58</accession>
<comment type="subcellular location">
    <subcellularLocation>
        <location evidence="1 7">Cell membrane</location>
        <topology evidence="1 7">Multi-pass membrane protein</topology>
    </subcellularLocation>
</comment>
<dbReference type="SUPFAM" id="SSF161098">
    <property type="entry name" value="MetI-like"/>
    <property type="match status" value="1"/>
</dbReference>
<evidence type="ECO:0000259" key="8">
    <source>
        <dbReference type="PROSITE" id="PS50928"/>
    </source>
</evidence>
<dbReference type="EMBL" id="NIPR01000021">
    <property type="protein sequence ID" value="PMD70327.1"/>
    <property type="molecule type" value="Genomic_DNA"/>
</dbReference>
<dbReference type="Proteomes" id="UP000235649">
    <property type="component" value="Unassembled WGS sequence"/>
</dbReference>
<feature type="transmembrane region" description="Helical" evidence="7">
    <location>
        <begin position="104"/>
        <end position="127"/>
    </location>
</feature>
<feature type="transmembrane region" description="Helical" evidence="7">
    <location>
        <begin position="133"/>
        <end position="155"/>
    </location>
</feature>
<dbReference type="PROSITE" id="PS50928">
    <property type="entry name" value="ABC_TM1"/>
    <property type="match status" value="1"/>
</dbReference>
<evidence type="ECO:0000256" key="2">
    <source>
        <dbReference type="ARBA" id="ARBA00022448"/>
    </source>
</evidence>
<dbReference type="InterPro" id="IPR000515">
    <property type="entry name" value="MetI-like"/>
</dbReference>
<dbReference type="Gene3D" id="1.10.3720.10">
    <property type="entry name" value="MetI-like"/>
    <property type="match status" value="1"/>
</dbReference>